<accession>A0A9X1Y5Q8</accession>
<dbReference type="SUPFAM" id="SSF56235">
    <property type="entry name" value="N-terminal nucleophile aminohydrolases (Ntn hydrolases)"/>
    <property type="match status" value="1"/>
</dbReference>
<dbReference type="RefSeq" id="WP_248666852.1">
    <property type="nucleotide sequence ID" value="NZ_JALPRX010000038.1"/>
</dbReference>
<dbReference type="InterPro" id="IPR029055">
    <property type="entry name" value="Ntn_hydrolases_N"/>
</dbReference>
<evidence type="ECO:0000256" key="5">
    <source>
        <dbReference type="SAM" id="MobiDB-lite"/>
    </source>
</evidence>
<evidence type="ECO:0000256" key="2">
    <source>
        <dbReference type="ARBA" id="ARBA00022679"/>
    </source>
</evidence>
<dbReference type="EMBL" id="JALPRX010000038">
    <property type="protein sequence ID" value="MCK8784729.1"/>
    <property type="molecule type" value="Genomic_DNA"/>
</dbReference>
<evidence type="ECO:0000256" key="3">
    <source>
        <dbReference type="ARBA" id="ARBA00022801"/>
    </source>
</evidence>
<evidence type="ECO:0000256" key="4">
    <source>
        <dbReference type="ARBA" id="ARBA00023145"/>
    </source>
</evidence>
<feature type="compositionally biased region" description="Gly residues" evidence="5">
    <location>
        <begin position="328"/>
        <end position="344"/>
    </location>
</feature>
<reference evidence="6" key="1">
    <citation type="submission" date="2022-04" db="EMBL/GenBank/DDBJ databases">
        <title>Roseomonas acroporae sp. nov., isolated from coral Acropora digitifera.</title>
        <authorList>
            <person name="Sun H."/>
        </authorList>
    </citation>
    <scope>NUCLEOTIDE SEQUENCE</scope>
    <source>
        <strain evidence="6">NAR14</strain>
    </source>
</reference>
<proteinExistence type="inferred from homology"/>
<dbReference type="Gene3D" id="3.60.20.40">
    <property type="match status" value="1"/>
</dbReference>
<keyword evidence="4" id="KW-0865">Zymogen</keyword>
<keyword evidence="3" id="KW-0378">Hydrolase</keyword>
<evidence type="ECO:0000256" key="1">
    <source>
        <dbReference type="ARBA" id="ARBA00009381"/>
    </source>
</evidence>
<sequence length="541" mass="55787">MHAALPPVITQNWRVAKPAARGRRGVVVTQAAPAAEAGLAMLEAGGTAADAAVAAAFALAAMEPWNSGLGGIGFAQVQAPGAAAETLDFGPVAPAGLDPAAFPLTGRDRQELFTWPEVEGDRNIHGPLSPVIPSAVAGYALLHERHGRLPLREVLAPAVALARRGLPADWFTTLKVAASASLLRLYPESARIYLPNGLPPTAPYSGTPGCFVLGRLPDTLERLREAGLRDFYEGEVAAAMVADLREAGGVIGAADLAGCRARVLPALTVDWRGRQVHLANGLTAAPTLRRVLAATEAAPFDGEEPGPAWYAAAAVALREAYVERLGDAGPGDAGPGDAGSGDSGGDGREPADGCTTHLSVVDAEGMAVAMTTTLLSSMGSRLVLPRSGVLLNNGVMWFDPRPGRPNSIAPGRRPLTNMCPVIASREGGAAAEIVCGASGGRRIMAAVFQMLAFVGGFGMDLERAAHHPRIDVSGPDRIGADRRLPEPVLAALREAGPVDVVEHGVLPINFACPNLIRLAPDGGRVGISDVMSPWSAGLAQA</sequence>
<feature type="region of interest" description="Disordered" evidence="5">
    <location>
        <begin position="326"/>
        <end position="354"/>
    </location>
</feature>
<dbReference type="Pfam" id="PF01019">
    <property type="entry name" value="G_glu_transpept"/>
    <property type="match status" value="2"/>
</dbReference>
<dbReference type="GO" id="GO:0016740">
    <property type="term" value="F:transferase activity"/>
    <property type="evidence" value="ECO:0007669"/>
    <property type="project" value="UniProtKB-KW"/>
</dbReference>
<dbReference type="GO" id="GO:0016787">
    <property type="term" value="F:hydrolase activity"/>
    <property type="evidence" value="ECO:0007669"/>
    <property type="project" value="UniProtKB-KW"/>
</dbReference>
<gene>
    <name evidence="6" type="ORF">M0638_10080</name>
</gene>
<keyword evidence="7" id="KW-1185">Reference proteome</keyword>
<comment type="similarity">
    <text evidence="1">Belongs to the gamma-glutamyltransferase family.</text>
</comment>
<comment type="caution">
    <text evidence="6">The sequence shown here is derived from an EMBL/GenBank/DDBJ whole genome shotgun (WGS) entry which is preliminary data.</text>
</comment>
<dbReference type="PANTHER" id="PTHR43199">
    <property type="entry name" value="GLUTATHIONE HYDROLASE"/>
    <property type="match status" value="1"/>
</dbReference>
<organism evidence="6 7">
    <name type="scientific">Roseomonas acroporae</name>
    <dbReference type="NCBI Taxonomy" id="2937791"/>
    <lineage>
        <taxon>Bacteria</taxon>
        <taxon>Pseudomonadati</taxon>
        <taxon>Pseudomonadota</taxon>
        <taxon>Alphaproteobacteria</taxon>
        <taxon>Acetobacterales</taxon>
        <taxon>Roseomonadaceae</taxon>
        <taxon>Roseomonas</taxon>
    </lineage>
</organism>
<evidence type="ECO:0000313" key="6">
    <source>
        <dbReference type="EMBL" id="MCK8784729.1"/>
    </source>
</evidence>
<name>A0A9X1Y5Q8_9PROT</name>
<keyword evidence="2" id="KW-0808">Transferase</keyword>
<dbReference type="InterPro" id="IPR051792">
    <property type="entry name" value="GGT_bact"/>
</dbReference>
<protein>
    <submittedName>
        <fullName evidence="6">Gamma-glutamyltransferase family protein</fullName>
    </submittedName>
</protein>
<dbReference type="PRINTS" id="PR01210">
    <property type="entry name" value="GGTRANSPTASE"/>
</dbReference>
<dbReference type="AlphaFoldDB" id="A0A9X1Y5Q8"/>
<dbReference type="PANTHER" id="PTHR43199:SF1">
    <property type="entry name" value="GLUTATHIONE HYDROLASE PROENZYME"/>
    <property type="match status" value="1"/>
</dbReference>
<dbReference type="Proteomes" id="UP001139516">
    <property type="component" value="Unassembled WGS sequence"/>
</dbReference>
<evidence type="ECO:0000313" key="7">
    <source>
        <dbReference type="Proteomes" id="UP001139516"/>
    </source>
</evidence>
<dbReference type="InterPro" id="IPR043137">
    <property type="entry name" value="GGT_ssub_C"/>
</dbReference>